<dbReference type="Proteomes" id="UP001194468">
    <property type="component" value="Unassembled WGS sequence"/>
</dbReference>
<accession>A0AAD4C8J4</accession>
<comment type="caution">
    <text evidence="1">The sequence shown here is derived from an EMBL/GenBank/DDBJ whole genome shotgun (WGS) entry which is preliminary data.</text>
</comment>
<reference evidence="1" key="2">
    <citation type="journal article" date="2020" name="Nat. Commun.">
        <title>Large-scale genome sequencing of mycorrhizal fungi provides insights into the early evolution of symbiotic traits.</title>
        <authorList>
            <person name="Miyauchi S."/>
            <person name="Kiss E."/>
            <person name="Kuo A."/>
            <person name="Drula E."/>
            <person name="Kohler A."/>
            <person name="Sanchez-Garcia M."/>
            <person name="Morin E."/>
            <person name="Andreopoulos B."/>
            <person name="Barry K.W."/>
            <person name="Bonito G."/>
            <person name="Buee M."/>
            <person name="Carver A."/>
            <person name="Chen C."/>
            <person name="Cichocki N."/>
            <person name="Clum A."/>
            <person name="Culley D."/>
            <person name="Crous P.W."/>
            <person name="Fauchery L."/>
            <person name="Girlanda M."/>
            <person name="Hayes R.D."/>
            <person name="Keri Z."/>
            <person name="LaButti K."/>
            <person name="Lipzen A."/>
            <person name="Lombard V."/>
            <person name="Magnuson J."/>
            <person name="Maillard F."/>
            <person name="Murat C."/>
            <person name="Nolan M."/>
            <person name="Ohm R.A."/>
            <person name="Pangilinan J."/>
            <person name="Pereira M.F."/>
            <person name="Perotto S."/>
            <person name="Peter M."/>
            <person name="Pfister S."/>
            <person name="Riley R."/>
            <person name="Sitrit Y."/>
            <person name="Stielow J.B."/>
            <person name="Szollosi G."/>
            <person name="Zifcakova L."/>
            <person name="Stursova M."/>
            <person name="Spatafora J.W."/>
            <person name="Tedersoo L."/>
            <person name="Vaario L.M."/>
            <person name="Yamada A."/>
            <person name="Yan M."/>
            <person name="Wang P."/>
            <person name="Xu J."/>
            <person name="Bruns T."/>
            <person name="Baldrian P."/>
            <person name="Vilgalys R."/>
            <person name="Dunand C."/>
            <person name="Henrissat B."/>
            <person name="Grigoriev I.V."/>
            <person name="Hibbett D."/>
            <person name="Nagy L.G."/>
            <person name="Martin F.M."/>
        </authorList>
    </citation>
    <scope>NUCLEOTIDE SEQUENCE</scope>
    <source>
        <strain evidence="1">BED1</strain>
    </source>
</reference>
<reference evidence="1" key="1">
    <citation type="submission" date="2019-10" db="EMBL/GenBank/DDBJ databases">
        <authorList>
            <consortium name="DOE Joint Genome Institute"/>
            <person name="Kuo A."/>
            <person name="Miyauchi S."/>
            <person name="Kiss E."/>
            <person name="Drula E."/>
            <person name="Kohler A."/>
            <person name="Sanchez-Garcia M."/>
            <person name="Andreopoulos B."/>
            <person name="Barry K.W."/>
            <person name="Bonito G."/>
            <person name="Buee M."/>
            <person name="Carver A."/>
            <person name="Chen C."/>
            <person name="Cichocki N."/>
            <person name="Clum A."/>
            <person name="Culley D."/>
            <person name="Crous P.W."/>
            <person name="Fauchery L."/>
            <person name="Girlanda M."/>
            <person name="Hayes R."/>
            <person name="Keri Z."/>
            <person name="LaButti K."/>
            <person name="Lipzen A."/>
            <person name="Lombard V."/>
            <person name="Magnuson J."/>
            <person name="Maillard F."/>
            <person name="Morin E."/>
            <person name="Murat C."/>
            <person name="Nolan M."/>
            <person name="Ohm R."/>
            <person name="Pangilinan J."/>
            <person name="Pereira M."/>
            <person name="Perotto S."/>
            <person name="Peter M."/>
            <person name="Riley R."/>
            <person name="Sitrit Y."/>
            <person name="Stielow B."/>
            <person name="Szollosi G."/>
            <person name="Zifcakova L."/>
            <person name="Stursova M."/>
            <person name="Spatafora J.W."/>
            <person name="Tedersoo L."/>
            <person name="Vaario L.-M."/>
            <person name="Yamada A."/>
            <person name="Yan M."/>
            <person name="Wang P."/>
            <person name="Xu J."/>
            <person name="Bruns T."/>
            <person name="Baldrian P."/>
            <person name="Vilgalys R."/>
            <person name="Henrissat B."/>
            <person name="Grigoriev I.V."/>
            <person name="Hibbett D."/>
            <person name="Nagy L.G."/>
            <person name="Martin F.M."/>
        </authorList>
    </citation>
    <scope>NUCLEOTIDE SEQUENCE</scope>
    <source>
        <strain evidence="1">BED1</strain>
    </source>
</reference>
<proteinExistence type="predicted"/>
<evidence type="ECO:0000313" key="1">
    <source>
        <dbReference type="EMBL" id="KAF8452415.1"/>
    </source>
</evidence>
<name>A0AAD4C8J4_BOLED</name>
<sequence>MSLAVLPHEIVVAILQIALDATVVPSDVLCVCRLFRDLGTDHLYTHLKFTSAHQLRQFGHSEGPSPPIGPRSLAVDLAGRAQRGVLRDLCDALIKCRQLASVAEGSETSRDMRLKRVRLRMYSYASDLEAVDVLQQGLQAISPDTFEWTGPDPEHHFSTAIVPPVASCLFKQFSSWCNIREIIVTNISFATSSDPEGRYPPLLGEVPSLRSLYIGRATFLHAQGVAGMLCQGRMAHLGVIRLVDVYSESIWGPRLRRSDVEKAVAMLCGTKEQMAVIARVKRVVTCEKKTERIVGGDRVEGTHILE</sequence>
<keyword evidence="2" id="KW-1185">Reference proteome</keyword>
<organism evidence="1 2">
    <name type="scientific">Boletus edulis BED1</name>
    <dbReference type="NCBI Taxonomy" id="1328754"/>
    <lineage>
        <taxon>Eukaryota</taxon>
        <taxon>Fungi</taxon>
        <taxon>Dikarya</taxon>
        <taxon>Basidiomycota</taxon>
        <taxon>Agaricomycotina</taxon>
        <taxon>Agaricomycetes</taxon>
        <taxon>Agaricomycetidae</taxon>
        <taxon>Boletales</taxon>
        <taxon>Boletineae</taxon>
        <taxon>Boletaceae</taxon>
        <taxon>Boletoideae</taxon>
        <taxon>Boletus</taxon>
    </lineage>
</organism>
<dbReference type="EMBL" id="WHUW01000001">
    <property type="protein sequence ID" value="KAF8452415.1"/>
    <property type="molecule type" value="Genomic_DNA"/>
</dbReference>
<dbReference type="AlphaFoldDB" id="A0AAD4C8J4"/>
<gene>
    <name evidence="1" type="ORF">L210DRAFT_852020</name>
</gene>
<evidence type="ECO:0008006" key="3">
    <source>
        <dbReference type="Google" id="ProtNLM"/>
    </source>
</evidence>
<protein>
    <recommendedName>
        <fullName evidence="3">F-box domain-containing protein</fullName>
    </recommendedName>
</protein>
<evidence type="ECO:0000313" key="2">
    <source>
        <dbReference type="Proteomes" id="UP001194468"/>
    </source>
</evidence>